<reference evidence="5 6" key="1">
    <citation type="submission" date="2016-04" db="EMBL/GenBank/DDBJ databases">
        <title>Complete genome seqeunce of Leptospira alstonii serovar Room22.</title>
        <authorList>
            <person name="Nally J.E."/>
            <person name="Bayles D.O."/>
            <person name="Hurley D."/>
            <person name="Fanning S."/>
            <person name="McMahon B.J."/>
            <person name="Arent Z."/>
        </authorList>
    </citation>
    <scope>NUCLEOTIDE SEQUENCE [LARGE SCALE GENOMIC DNA]</scope>
    <source>
        <strain evidence="5 6">GWTS #1</strain>
    </source>
</reference>
<dbReference type="KEGG" id="laj:A0128_14370"/>
<organism evidence="5 6">
    <name type="scientific">Leptospira tipperaryensis</name>
    <dbReference type="NCBI Taxonomy" id="2564040"/>
    <lineage>
        <taxon>Bacteria</taxon>
        <taxon>Pseudomonadati</taxon>
        <taxon>Spirochaetota</taxon>
        <taxon>Spirochaetia</taxon>
        <taxon>Leptospirales</taxon>
        <taxon>Leptospiraceae</taxon>
        <taxon>Leptospira</taxon>
    </lineage>
</organism>
<dbReference type="GO" id="GO:0004556">
    <property type="term" value="F:alpha-amylase activity"/>
    <property type="evidence" value="ECO:0007669"/>
    <property type="project" value="TreeGrafter"/>
</dbReference>
<dbReference type="PANTHER" id="PTHR10357:SF179">
    <property type="entry name" value="NEUTRAL AND BASIC AMINO ACID TRANSPORT PROTEIN RBAT"/>
    <property type="match status" value="1"/>
</dbReference>
<accession>A0A1D7UZB1</accession>
<evidence type="ECO:0000256" key="1">
    <source>
        <dbReference type="ARBA" id="ARBA00008061"/>
    </source>
</evidence>
<evidence type="ECO:0000256" key="3">
    <source>
        <dbReference type="ARBA" id="ARBA00023295"/>
    </source>
</evidence>
<evidence type="ECO:0000313" key="6">
    <source>
        <dbReference type="Proteomes" id="UP000094197"/>
    </source>
</evidence>
<dbReference type="SUPFAM" id="SSF51445">
    <property type="entry name" value="(Trans)glycosidases"/>
    <property type="match status" value="1"/>
</dbReference>
<keyword evidence="3" id="KW-0326">Glycosidase</keyword>
<dbReference type="RefSeq" id="WP_069608144.1">
    <property type="nucleotide sequence ID" value="NZ_CP015217.1"/>
</dbReference>
<name>A0A1D7UZB1_9LEPT</name>
<protein>
    <submittedName>
        <fullName evidence="5">Glucohydrolase</fullName>
    </submittedName>
</protein>
<dbReference type="Gene3D" id="3.20.20.80">
    <property type="entry name" value="Glycosidases"/>
    <property type="match status" value="1"/>
</dbReference>
<dbReference type="SMART" id="SM00642">
    <property type="entry name" value="Aamy"/>
    <property type="match status" value="1"/>
</dbReference>
<evidence type="ECO:0000259" key="4">
    <source>
        <dbReference type="SMART" id="SM00642"/>
    </source>
</evidence>
<evidence type="ECO:0000313" key="5">
    <source>
        <dbReference type="EMBL" id="AOP34926.1"/>
    </source>
</evidence>
<dbReference type="CDD" id="cd11333">
    <property type="entry name" value="AmyAc_SI_OligoGlu_DGase"/>
    <property type="match status" value="1"/>
</dbReference>
<dbReference type="Gene3D" id="3.90.400.10">
    <property type="entry name" value="Oligo-1,6-glucosidase, Domain 2"/>
    <property type="match status" value="1"/>
</dbReference>
<sequence>MSSIKSKKKSPIPIPTNKWWQKTTIYQIYPRSFADTNEDGIGDIAGIISKLDYLKDMGFETLWISPLYKSPQRDHGYDVSDYYSISPEYGTLKDAEKLIKEVHKRGMKIVFDMVMNHTSDEHEWFKESRSSKDNPKRDWYIWKDGKGKNKPPNNWSSFVTPNAWQYDKKTDQWYCASFLDFQPDLNYYNPEVKKAMFDVLRFWLKKGVDGFRLDIFHAIYKDRHFRDNPFRFKYLVTENDHDGYFQRRLYTVNHPNNFEFAKELRTVLDEFEGDRFSVGEVAGDDQIIKRYLGEKRDGLNLIFLFETLMLKFKTSFFKGIIKKMEEVYPAPYTPTYVFGNHDQRRYMRKINNNLEKGKLVALFQFTARGVPVTYYGEEIGMTNETIKLTEAQDPLARIYRWLGDTLSEFLGLADIIIRDRARSPMQWDDSPNAGFTTKKGKPWIRVHGNYKVRNVSTESEDKDSLLSVYRKVIHLRNESKALREGSLTLIEEGVPKDMLVYIREFDKERKMVIFNFGKKERLFSNSTDCRKYCFSTNTYDHNEFDLFKVPPCSGLILENEHSLKSSKGPKGKNKK</sequence>
<dbReference type="Proteomes" id="UP000094197">
    <property type="component" value="Chromosome 1"/>
</dbReference>
<keyword evidence="2 5" id="KW-0378">Hydrolase</keyword>
<dbReference type="GO" id="GO:0009313">
    <property type="term" value="P:oligosaccharide catabolic process"/>
    <property type="evidence" value="ECO:0007669"/>
    <property type="project" value="TreeGrafter"/>
</dbReference>
<dbReference type="FunFam" id="3.90.400.10:FF:000002">
    <property type="entry name" value="Sucrose isomerase"/>
    <property type="match status" value="1"/>
</dbReference>
<keyword evidence="6" id="KW-1185">Reference proteome</keyword>
<proteinExistence type="inferred from homology"/>
<evidence type="ECO:0000256" key="2">
    <source>
        <dbReference type="ARBA" id="ARBA00022801"/>
    </source>
</evidence>
<feature type="domain" description="Glycosyl hydrolase family 13 catalytic" evidence="4">
    <location>
        <begin position="27"/>
        <end position="422"/>
    </location>
</feature>
<comment type="similarity">
    <text evidence="1">Belongs to the glycosyl hydrolase 13 family.</text>
</comment>
<dbReference type="InterPro" id="IPR045857">
    <property type="entry name" value="O16G_dom_2"/>
</dbReference>
<dbReference type="OrthoDB" id="9805159at2"/>
<dbReference type="InterPro" id="IPR017853">
    <property type="entry name" value="GH"/>
</dbReference>
<dbReference type="AlphaFoldDB" id="A0A1D7UZB1"/>
<dbReference type="InterPro" id="IPR006047">
    <property type="entry name" value="GH13_cat_dom"/>
</dbReference>
<dbReference type="SUPFAM" id="SSF51011">
    <property type="entry name" value="Glycosyl hydrolase domain"/>
    <property type="match status" value="1"/>
</dbReference>
<gene>
    <name evidence="5" type="ORF">A0128_14370</name>
</gene>
<dbReference type="EMBL" id="CP015217">
    <property type="protein sequence ID" value="AOP34926.1"/>
    <property type="molecule type" value="Genomic_DNA"/>
</dbReference>
<dbReference type="PANTHER" id="PTHR10357">
    <property type="entry name" value="ALPHA-AMYLASE FAMILY MEMBER"/>
    <property type="match status" value="1"/>
</dbReference>
<dbReference type="Pfam" id="PF00128">
    <property type="entry name" value="Alpha-amylase"/>
    <property type="match status" value="1"/>
</dbReference>